<reference evidence="1" key="1">
    <citation type="journal article" date="2020" name="Nature">
        <title>Giant virus diversity and host interactions through global metagenomics.</title>
        <authorList>
            <person name="Schulz F."/>
            <person name="Roux S."/>
            <person name="Paez-Espino D."/>
            <person name="Jungbluth S."/>
            <person name="Walsh D.A."/>
            <person name="Denef V.J."/>
            <person name="McMahon K.D."/>
            <person name="Konstantinidis K.T."/>
            <person name="Eloe-Fadrosh E.A."/>
            <person name="Kyrpides N.C."/>
            <person name="Woyke T."/>
        </authorList>
    </citation>
    <scope>NUCLEOTIDE SEQUENCE</scope>
    <source>
        <strain evidence="1">GVMAG-M-3300023184-135</strain>
    </source>
</reference>
<dbReference type="AlphaFoldDB" id="A0A6C0HLB6"/>
<sequence length="98" mass="11420">MSRDFLVNYADHESNVRYMFTASRDNLIEYLWSVFDFLRIDEEPFDKVQILSPVHPSILLNVKSLNNRNVGTVMKTIRQLVNNWPTSLGALPNMYEGI</sequence>
<accession>A0A6C0HLB6</accession>
<organism evidence="1">
    <name type="scientific">viral metagenome</name>
    <dbReference type="NCBI Taxonomy" id="1070528"/>
    <lineage>
        <taxon>unclassified sequences</taxon>
        <taxon>metagenomes</taxon>
        <taxon>organismal metagenomes</taxon>
    </lineage>
</organism>
<protein>
    <submittedName>
        <fullName evidence="1">Uncharacterized protein</fullName>
    </submittedName>
</protein>
<evidence type="ECO:0000313" key="1">
    <source>
        <dbReference type="EMBL" id="QHT81157.1"/>
    </source>
</evidence>
<name>A0A6C0HLB6_9ZZZZ</name>
<dbReference type="EMBL" id="MN739978">
    <property type="protein sequence ID" value="QHT81157.1"/>
    <property type="molecule type" value="Genomic_DNA"/>
</dbReference>
<proteinExistence type="predicted"/>